<gene>
    <name evidence="2" type="ORF">GCM10009665_01370</name>
</gene>
<organism evidence="2 3">
    <name type="scientific">Kitasatospora nipponensis</name>
    <dbReference type="NCBI Taxonomy" id="258049"/>
    <lineage>
        <taxon>Bacteria</taxon>
        <taxon>Bacillati</taxon>
        <taxon>Actinomycetota</taxon>
        <taxon>Actinomycetes</taxon>
        <taxon>Kitasatosporales</taxon>
        <taxon>Streptomycetaceae</taxon>
        <taxon>Kitasatospora</taxon>
    </lineage>
</organism>
<proteinExistence type="predicted"/>
<feature type="region of interest" description="Disordered" evidence="1">
    <location>
        <begin position="1"/>
        <end position="23"/>
    </location>
</feature>
<evidence type="ECO:0000256" key="1">
    <source>
        <dbReference type="SAM" id="MobiDB-lite"/>
    </source>
</evidence>
<protein>
    <submittedName>
        <fullName evidence="2">Uncharacterized protein</fullName>
    </submittedName>
</protein>
<evidence type="ECO:0000313" key="2">
    <source>
        <dbReference type="EMBL" id="GAA1215264.1"/>
    </source>
</evidence>
<keyword evidence="3" id="KW-1185">Reference proteome</keyword>
<feature type="region of interest" description="Disordered" evidence="1">
    <location>
        <begin position="55"/>
        <end position="84"/>
    </location>
</feature>
<dbReference type="EMBL" id="BAAALF010000001">
    <property type="protein sequence ID" value="GAA1215264.1"/>
    <property type="molecule type" value="Genomic_DNA"/>
</dbReference>
<comment type="caution">
    <text evidence="2">The sequence shown here is derived from an EMBL/GenBank/DDBJ whole genome shotgun (WGS) entry which is preliminary data.</text>
</comment>
<sequence>MRSQEPFYGQDLPGRQRAAPVFTREEDGPCELMDHPCEFHGSGIEDMCVALTRARGSGPGTVAQKGRSSPGCDDRTGSDASTDGVLGTELADDMRVVFGGFLACRNWGLQQLQGNWSLPRPGPGRDGPAQAARRPFGRAQAASA</sequence>
<feature type="region of interest" description="Disordered" evidence="1">
    <location>
        <begin position="114"/>
        <end position="144"/>
    </location>
</feature>
<name>A0ABN1VML9_9ACTN</name>
<accession>A0ABN1VML9</accession>
<evidence type="ECO:0000313" key="3">
    <source>
        <dbReference type="Proteomes" id="UP001500037"/>
    </source>
</evidence>
<reference evidence="2 3" key="1">
    <citation type="journal article" date="2019" name="Int. J. Syst. Evol. Microbiol.">
        <title>The Global Catalogue of Microorganisms (GCM) 10K type strain sequencing project: providing services to taxonomists for standard genome sequencing and annotation.</title>
        <authorList>
            <consortium name="The Broad Institute Genomics Platform"/>
            <consortium name="The Broad Institute Genome Sequencing Center for Infectious Disease"/>
            <person name="Wu L."/>
            <person name="Ma J."/>
        </authorList>
    </citation>
    <scope>NUCLEOTIDE SEQUENCE [LARGE SCALE GENOMIC DNA]</scope>
    <source>
        <strain evidence="2 3">JCM 13004</strain>
    </source>
</reference>
<dbReference type="Proteomes" id="UP001500037">
    <property type="component" value="Unassembled WGS sequence"/>
</dbReference>